<dbReference type="InterPro" id="IPR006427">
    <property type="entry name" value="Portal_HK97"/>
</dbReference>
<protein>
    <submittedName>
        <fullName evidence="1">Phage portal protein</fullName>
    </submittedName>
</protein>
<gene>
    <name evidence="1" type="ORF">FC752_18925</name>
</gene>
<dbReference type="Pfam" id="PF04860">
    <property type="entry name" value="Phage_portal"/>
    <property type="match status" value="1"/>
</dbReference>
<sequence length="383" mass="44116">MGWLQDVLNKNKEIGKMFDEFDFFGIETSQRAYLKKMALETCINFIGRTISQSDFRIIKNKKRQKDDWHYLLNVRPNTDQSASDFWQDFIYKLLHENEVLVILTDNNDLLIADSFDRIEFAVYPDIFRSVTVKDYTFQRSFNMDEVIHITYNNEKLTEFMSGMFEDYTNLFSRMIETNMFANQIRAMAEMDSTQKLDDENTGKLQVFINKLFGAFRRNAFAIVPKLKGFNYEEIADGSNSGRSVEELGNLKRDLIDDVANILGIPTSLVHGDMAEFETAIKAYIKFCIAPLVKKIEDELNAKLIDKKDFLNGFKIEVKGVTETSVIENSEAVDKLVASGAFTRNEVRELFGAERSDNPELNKFVITKNYQSTDTIEGGEKDEA</sequence>
<dbReference type="InterPro" id="IPR006944">
    <property type="entry name" value="Phage/GTA_portal"/>
</dbReference>
<dbReference type="EMBL" id="SZPV01000040">
    <property type="protein sequence ID" value="TKI52660.1"/>
    <property type="molecule type" value="Genomic_DNA"/>
</dbReference>
<comment type="caution">
    <text evidence="1">The sequence shown here is derived from an EMBL/GenBank/DDBJ whole genome shotgun (WGS) entry which is preliminary data.</text>
</comment>
<organism evidence="1 2">
    <name type="scientific">Lysinibacillus varians</name>
    <dbReference type="NCBI Taxonomy" id="1145276"/>
    <lineage>
        <taxon>Bacteria</taxon>
        <taxon>Bacillati</taxon>
        <taxon>Bacillota</taxon>
        <taxon>Bacilli</taxon>
        <taxon>Bacillales</taxon>
        <taxon>Bacillaceae</taxon>
        <taxon>Lysinibacillus</taxon>
    </lineage>
</organism>
<evidence type="ECO:0000313" key="1">
    <source>
        <dbReference type="EMBL" id="TKI52660.1"/>
    </source>
</evidence>
<name>A0ABY2T602_9BACI</name>
<reference evidence="1 2" key="1">
    <citation type="submission" date="2019-04" db="EMBL/GenBank/DDBJ databases">
        <title>Lysinibacillus genome sequencing.</title>
        <authorList>
            <person name="Dunlap C."/>
        </authorList>
    </citation>
    <scope>NUCLEOTIDE SEQUENCE [LARGE SCALE GENOMIC DNA]</scope>
    <source>
        <strain evidence="1 2">NBRC 109424</strain>
    </source>
</reference>
<dbReference type="RefSeq" id="WP_025219674.1">
    <property type="nucleotide sequence ID" value="NZ_CP006837.1"/>
</dbReference>
<proteinExistence type="predicted"/>
<keyword evidence="2" id="KW-1185">Reference proteome</keyword>
<dbReference type="Proteomes" id="UP000308539">
    <property type="component" value="Unassembled WGS sequence"/>
</dbReference>
<accession>A0ABY2T602</accession>
<dbReference type="NCBIfam" id="TIGR01537">
    <property type="entry name" value="portal_HK97"/>
    <property type="match status" value="1"/>
</dbReference>
<evidence type="ECO:0000313" key="2">
    <source>
        <dbReference type="Proteomes" id="UP000308539"/>
    </source>
</evidence>